<evidence type="ECO:0000313" key="2">
    <source>
        <dbReference type="Proteomes" id="UP000694892"/>
    </source>
</evidence>
<evidence type="ECO:0000313" key="1">
    <source>
        <dbReference type="EMBL" id="OCT88620.1"/>
    </source>
</evidence>
<sequence length="147" mass="16323">MFASPVTSTPFSVKDILNLEQHQNGLSPMDITSRLENSACMLSNFKQEPYPGTPCLSELTEELSQRDASKGPSPFPGSFFVKNYLEMDSSKAPKDDKKGCLFVDNPFICVMAVQLFQDHLVFMVLRPNKPVPIIPIKVSAQDPSLEV</sequence>
<organism evidence="1 2">
    <name type="scientific">Xenopus laevis</name>
    <name type="common">African clawed frog</name>
    <dbReference type="NCBI Taxonomy" id="8355"/>
    <lineage>
        <taxon>Eukaryota</taxon>
        <taxon>Metazoa</taxon>
        <taxon>Chordata</taxon>
        <taxon>Craniata</taxon>
        <taxon>Vertebrata</taxon>
        <taxon>Euteleostomi</taxon>
        <taxon>Amphibia</taxon>
        <taxon>Batrachia</taxon>
        <taxon>Anura</taxon>
        <taxon>Pipoidea</taxon>
        <taxon>Pipidae</taxon>
        <taxon>Xenopodinae</taxon>
        <taxon>Xenopus</taxon>
        <taxon>Xenopus</taxon>
    </lineage>
</organism>
<gene>
    <name evidence="1" type="ORF">XELAEV_18017249mg</name>
</gene>
<name>A0A974DCY6_XENLA</name>
<dbReference type="AlphaFoldDB" id="A0A974DCY6"/>
<dbReference type="EMBL" id="CM004470">
    <property type="protein sequence ID" value="OCT88620.1"/>
    <property type="molecule type" value="Genomic_DNA"/>
</dbReference>
<proteinExistence type="predicted"/>
<reference evidence="2" key="1">
    <citation type="journal article" date="2016" name="Nature">
        <title>Genome evolution in the allotetraploid frog Xenopus laevis.</title>
        <authorList>
            <person name="Session A.M."/>
            <person name="Uno Y."/>
            <person name="Kwon T."/>
            <person name="Chapman J.A."/>
            <person name="Toyoda A."/>
            <person name="Takahashi S."/>
            <person name="Fukui A."/>
            <person name="Hikosaka A."/>
            <person name="Suzuki A."/>
            <person name="Kondo M."/>
            <person name="van Heeringen S.J."/>
            <person name="Quigley I."/>
            <person name="Heinz S."/>
            <person name="Ogino H."/>
            <person name="Ochi H."/>
            <person name="Hellsten U."/>
            <person name="Lyons J.B."/>
            <person name="Simakov O."/>
            <person name="Putnam N."/>
            <person name="Stites J."/>
            <person name="Kuroki Y."/>
            <person name="Tanaka T."/>
            <person name="Michiue T."/>
            <person name="Watanabe M."/>
            <person name="Bogdanovic O."/>
            <person name="Lister R."/>
            <person name="Georgiou G."/>
            <person name="Paranjpe S.S."/>
            <person name="van Kruijsbergen I."/>
            <person name="Shu S."/>
            <person name="Carlson J."/>
            <person name="Kinoshita T."/>
            <person name="Ohta Y."/>
            <person name="Mawaribuchi S."/>
            <person name="Jenkins J."/>
            <person name="Grimwood J."/>
            <person name="Schmutz J."/>
            <person name="Mitros T."/>
            <person name="Mozaffari S.V."/>
            <person name="Suzuki Y."/>
            <person name="Haramoto Y."/>
            <person name="Yamamoto T.S."/>
            <person name="Takagi C."/>
            <person name="Heald R."/>
            <person name="Miller K."/>
            <person name="Haudenschild C."/>
            <person name="Kitzman J."/>
            <person name="Nakayama T."/>
            <person name="Izutsu Y."/>
            <person name="Robert J."/>
            <person name="Fortriede J."/>
            <person name="Burns K."/>
            <person name="Lotay V."/>
            <person name="Karimi K."/>
            <person name="Yasuoka Y."/>
            <person name="Dichmann D.S."/>
            <person name="Flajnik M.F."/>
            <person name="Houston D.W."/>
            <person name="Shendure J."/>
            <person name="DuPasquier L."/>
            <person name="Vize P.D."/>
            <person name="Zorn A.M."/>
            <person name="Ito M."/>
            <person name="Marcotte E.M."/>
            <person name="Wallingford J.B."/>
            <person name="Ito Y."/>
            <person name="Asashima M."/>
            <person name="Ueno N."/>
            <person name="Matsuda Y."/>
            <person name="Veenstra G.J."/>
            <person name="Fujiyama A."/>
            <person name="Harland R.M."/>
            <person name="Taira M."/>
            <person name="Rokhsar D.S."/>
        </authorList>
    </citation>
    <scope>NUCLEOTIDE SEQUENCE [LARGE SCALE GENOMIC DNA]</scope>
    <source>
        <strain evidence="2">J</strain>
    </source>
</reference>
<protein>
    <submittedName>
        <fullName evidence="1">Uncharacterized protein</fullName>
    </submittedName>
</protein>
<dbReference type="Proteomes" id="UP000694892">
    <property type="component" value="Chromosome 3L"/>
</dbReference>
<accession>A0A974DCY6</accession>